<name>A0A086KIG3_TOXGO</name>
<comment type="caution">
    <text evidence="4">The sequence shown here is derived from an EMBL/GenBank/DDBJ whole genome shotgun (WGS) entry which is preliminary data.</text>
</comment>
<feature type="compositionally biased region" description="Basic and acidic residues" evidence="1">
    <location>
        <begin position="1243"/>
        <end position="1257"/>
    </location>
</feature>
<feature type="region of interest" description="Disordered" evidence="1">
    <location>
        <begin position="716"/>
        <end position="805"/>
    </location>
</feature>
<feature type="region of interest" description="Disordered" evidence="1">
    <location>
        <begin position="439"/>
        <end position="633"/>
    </location>
</feature>
<feature type="compositionally biased region" description="Basic and acidic residues" evidence="1">
    <location>
        <begin position="482"/>
        <end position="502"/>
    </location>
</feature>
<feature type="region of interest" description="Disordered" evidence="1">
    <location>
        <begin position="2244"/>
        <end position="2302"/>
    </location>
</feature>
<dbReference type="CDD" id="cd00171">
    <property type="entry name" value="Sec7"/>
    <property type="match status" value="1"/>
</dbReference>
<feature type="compositionally biased region" description="Basic and acidic residues" evidence="1">
    <location>
        <begin position="1991"/>
        <end position="2007"/>
    </location>
</feature>
<dbReference type="Gene3D" id="2.30.29.30">
    <property type="entry name" value="Pleckstrin-homology domain (PH domain)/Phosphotyrosine-binding domain (PTB)"/>
    <property type="match status" value="1"/>
</dbReference>
<gene>
    <name evidence="4" type="ORF">TGDOM2_312300</name>
</gene>
<feature type="compositionally biased region" description="Basic and acidic residues" evidence="1">
    <location>
        <begin position="1197"/>
        <end position="1229"/>
    </location>
</feature>
<feature type="compositionally biased region" description="Polar residues" evidence="1">
    <location>
        <begin position="2165"/>
        <end position="2182"/>
    </location>
</feature>
<feature type="compositionally biased region" description="Basic and acidic residues" evidence="1">
    <location>
        <begin position="767"/>
        <end position="781"/>
    </location>
</feature>
<feature type="region of interest" description="Disordered" evidence="1">
    <location>
        <begin position="1573"/>
        <end position="1606"/>
    </location>
</feature>
<dbReference type="EMBL" id="AHZU02000451">
    <property type="protein sequence ID" value="KFG44181.1"/>
    <property type="molecule type" value="Genomic_DNA"/>
</dbReference>
<organism evidence="4 5">
    <name type="scientific">Toxoplasma gondii GAB2-2007-GAL-DOM2</name>
    <dbReference type="NCBI Taxonomy" id="1130820"/>
    <lineage>
        <taxon>Eukaryota</taxon>
        <taxon>Sar</taxon>
        <taxon>Alveolata</taxon>
        <taxon>Apicomplexa</taxon>
        <taxon>Conoidasida</taxon>
        <taxon>Coccidia</taxon>
        <taxon>Eucoccidiorida</taxon>
        <taxon>Eimeriorina</taxon>
        <taxon>Sarcocystidae</taxon>
        <taxon>Toxoplasma</taxon>
    </lineage>
</organism>
<dbReference type="Pfam" id="PF01369">
    <property type="entry name" value="Sec7"/>
    <property type="match status" value="1"/>
</dbReference>
<feature type="compositionally biased region" description="Basic and acidic residues" evidence="1">
    <location>
        <begin position="1277"/>
        <end position="1289"/>
    </location>
</feature>
<feature type="domain" description="SEC7" evidence="3">
    <location>
        <begin position="850"/>
        <end position="1040"/>
    </location>
</feature>
<feature type="compositionally biased region" description="Basic and acidic residues" evidence="1">
    <location>
        <begin position="2598"/>
        <end position="2611"/>
    </location>
</feature>
<feature type="compositionally biased region" description="Polar residues" evidence="1">
    <location>
        <begin position="508"/>
        <end position="519"/>
    </location>
</feature>
<reference evidence="4 5" key="1">
    <citation type="submission" date="2014-02" db="EMBL/GenBank/DDBJ databases">
        <authorList>
            <person name="Sibley D."/>
            <person name="Venepally P."/>
            <person name="Karamycheva S."/>
            <person name="Hadjithomas M."/>
            <person name="Khan A."/>
            <person name="Brunk B."/>
            <person name="Roos D."/>
            <person name="Caler E."/>
            <person name="Lorenzi H."/>
        </authorList>
    </citation>
    <scope>NUCLEOTIDE SEQUENCE [LARGE SCALE GENOMIC DNA]</scope>
    <source>
        <strain evidence="4 5">GAB2-2007-GAL-DOM2</strain>
    </source>
</reference>
<dbReference type="SUPFAM" id="SSF48425">
    <property type="entry name" value="Sec7 domain"/>
    <property type="match status" value="1"/>
</dbReference>
<feature type="compositionally biased region" description="Low complexity" evidence="1">
    <location>
        <begin position="1424"/>
        <end position="1436"/>
    </location>
</feature>
<feature type="compositionally biased region" description="Low complexity" evidence="1">
    <location>
        <begin position="1318"/>
        <end position="1327"/>
    </location>
</feature>
<evidence type="ECO:0000259" key="2">
    <source>
        <dbReference type="PROSITE" id="PS50086"/>
    </source>
</evidence>
<sequence length="3015" mass="324570">MAPSAVRLQCRRRSRRSPQYASCASPRSQARDSPPLPEKAPSTSPAPTAQGSRDFQGASSSPSDSSSGSSAHPAGQRQSGEREMVFRQAEEAGEASDSHVASSGESRSRALRDVAATKRCDTGGSFDDSMPEDACDSTPLSDPKDGGSLSERAEAPGQRRGGEKPGRRRSTLARQARDGDKNEPKEIGDCGGFGSASGRDSDSQGESGKGVPRQTEPTGLPHPWRDGRDPGSGECDSVRLHRDKRREGGSNLRNRSDSGAVDGDKGGATSRPSVTSTLPNRRHMSASPALASLSAAFALASYVETVTPRRPPTFFPDRGVSTRGQTRQSRPAHPLSPRRPSASPLADLEFPSARASPRRDSWCGAASSLNDEEAEVRGQALCRESRRWGESSASAQRRAESTPPALEKGRNAPGDLSNSPVRDLIESFPCLSIAVDRVSANSTSPCNNSGTAPGLVGLHADSSPEEALRCAHGASSRHPAGNRREHGENDEAGETRGTRDEWGEVGSRGSSGRTPQQDVGRTRSRRPSASEKPRPRDERARSREGSGYRSRRTSGDVRQTLSRHAAGVPPCPSGDVVARSRRRRGEKRGQGDCHSVCSTSSRLSSFSASPEDSGRGSVPPSRRSSRASVHHVCGRPREARRTCFRGDEERGWSSLSRHRSLLESSGPEGFSSDDEDSLFPYCAEGIEHAVFPTADPALLGALPSLFSPSKPGAEGFVSSYDVEEGPEQGRGCEGDGKQVGSFGDPLGWRLAPRSPAPSSVGSRFSGGRHEPERRRSGRELASHAGAPRPGASWRDPGPSPSAETRRWTAGAFPGVGKHSALHRFVLKRGRLAGRNEEDDGYFSHFAMTEKLRQEAQLRACLDKAVLLFNQHGLEPAVAVLEDQGILQKNDPEAVALFLYETPGLDKRKVGLLLGDASPFNISILRAFSSLFDVRGVSIDLAMRSIFSRFIPPGESQQLYRVLFVFAEVYVQQNPEQNMDAETAHFLAYAILLLHTDRHNRNVKRKITKDDWRRMTLGRDGATNGLDVKTLDAIYDRVVAEQFKLHMSDADKVYLRLSRDPRVLRYAAGRESSLFRASGPLESQHCRPKTGTSLDTGTQLPRRRNDTRMRSQTLSSRARSTGSRESPTRHESLAVDSQEGRWRSPDPRASQVAPFSRSSPLLTDRRKASRSPHRASREPPLQSATPSGGQEAPGDPTCEGKDSRASEAAEGRRGEDQREAFWEQTAERLDAGPTFRRVMSSGKTGKEVEGHSLCDQRSSDACALRAVDGCSGEGVEMPNERGQKARRGEGRFVWATTPRDEGNSALSPPHGQDHLGVQSSESPSASPSTCQTSRPADPSSLPVTAGTVSASAQAQIPILSSNSSPSSSPSPGSPDVDAAEGASSKSPLEGTVRTSQSLPPSSPAPVVARDGVRAHAAHANPPRVPVSSSPPTATFSSRSVDICSTQSLGSAPAADLRVGSKSVEMMPQLSEGDRRVSRQAQVLPLERARSPFVSSGSTASRGSLMRMSSELHGAVGPPESLRVATSSGMTLGSQTSVMLRQRGSRVQPGGATYADQASVFTRGVSLRASSEMSRLSTGLGPSQSLPTFGSFSATPRSSSNVLSPSPYSSSFDALERGTVFLKLCRNGKMKPRLLSIDRERMLLCWQDPKRGESGQKRGRRGPRCLPLDELLDITLGCAPSRDAKTSELSEEMELRCFSLHFVTRSLDLLAPVEGALLCPFTSSSPPVSASRRRGLGGQAGWASASASLALWLQFFHAKVSEQQQLRELLLQQQHALAQSEEVAALRRKRREEEAAQKLELWRTLILPHWDKCWTCGAIPQAPAGDAPFSMPGAPSRIGSWRRFPSMLRGDSALPDHFGPSRFPSTSRTDFDQSVWGKREKTLRSKVTWGTADSRPSDNPRTRDRLASSLAAWGATARLSTGPFIAAVRAWWGLSGPAAEAPAEAQEPAGAAGDGEWETSKQTGKGVACGGESFCVDGGGPPALFACETGSGGEKDEGSTLPPHSEDAPPRVLADLPDARGPSSQDSLWSHRDVVEGDRGRPTSGSPAHGASLGHKSFSLRYFVSSRRSERMQSRVSMHSHSGLRSSELHGFKPEERLGAAGAADKLGFENGRPSEEDGKNKLVLRSHKSFASFGGFAWLFAGNGSRAVGGASSTEEPRPGVRSYAESCSSNRSSAAFTGSASFPQGDGRPHACSDPSVQQFAGVDATLQKTARMQRESGSPTVGDGPEWTPRGLVGALSRFLTSGGKSRVETGSVSSGTEPRYSFSPGRATGDDPGEGGKRRSGREEGRRSLGTQGISGNSVRSMTMMQTLPKSTTLSGFSSASLSWAPSQRDFRAWGEEPPRSRRFWRLWFPQFFGARFSLDRGRRLETAVSTILVNLWLQGLPGELRGTLWGLAIGNEQRVSEGLLSSLLFLALQRRHLVQKSQDARSRNRSCRSSASPADGLHPRCSRGSDRQKGPHGGRDKAAGMVRGDPVGRVDGSESRMRREEPEREEKTLAKGHSKAEAIQSPSTHPSVAHTLPPAAQIETTLGACGSESSRGEANRGEAGASCLKASTSLGLPYPCAGLWYLVDKKVGCGQELLISCIFEAPQNVQDEDEGGKASDRARDGGRERKTRQAAGEKRATGLQEDSSSMTEEAVAVSVCFRPSPSAETVARIRSVHTSVGCGEKKEDGPDPASGRGGGTACTEREGNVASAGLKAEAQSDSKNASTDPREGRAEKQKEGAATEGEAKQSEKKEIPHSEGDRREREEAGEPHTAHRDTQNHRRRCHGQLVHAGHSSRLSTVASLGRSEANGDMTIGEGVRRLLQAYELYRPDIGAVRGMDGLASVLLCFMSLPAAFVAFVNLLPSFHLLDFYAPAVQASRRLLSVKFDFFEAMLRTRVPPLYRHFKGLRIHPNLYLLQWLETLFAIVLPFQTLCKTWDAILLLGEGFTFQVALGLLKYYEGELLANSFQGCMVILSRTARPDDDDTGAFNSQRFFQCVDLCPVDRQQYSQLLANQRAAEEKTDLLSASTRTT</sequence>
<feature type="compositionally biased region" description="Polar residues" evidence="1">
    <location>
        <begin position="2211"/>
        <end position="2220"/>
    </location>
</feature>
<feature type="compositionally biased region" description="Polar residues" evidence="1">
    <location>
        <begin position="1573"/>
        <end position="1593"/>
    </location>
</feature>
<dbReference type="InterPro" id="IPR000195">
    <property type="entry name" value="Rab-GAP-TBC_dom"/>
</dbReference>
<dbReference type="InterPro" id="IPR011993">
    <property type="entry name" value="PH-like_dom_sf"/>
</dbReference>
<feature type="region of interest" description="Disordered" evidence="1">
    <location>
        <begin position="2664"/>
        <end position="2766"/>
    </location>
</feature>
<feature type="region of interest" description="Disordered" evidence="1">
    <location>
        <begin position="2424"/>
        <end position="2517"/>
    </location>
</feature>
<feature type="compositionally biased region" description="Basic residues" evidence="1">
    <location>
        <begin position="623"/>
        <end position="633"/>
    </location>
</feature>
<feature type="domain" description="Rab-GAP TBC" evidence="2">
    <location>
        <begin position="2382"/>
        <end position="2927"/>
    </location>
</feature>
<dbReference type="SUPFAM" id="SSF47923">
    <property type="entry name" value="Ypt/Rab-GAP domain of gyp1p"/>
    <property type="match status" value="2"/>
</dbReference>
<dbReference type="PANTHER" id="PTHR10663">
    <property type="entry name" value="GUANYL-NUCLEOTIDE EXCHANGE FACTOR"/>
    <property type="match status" value="1"/>
</dbReference>
<evidence type="ECO:0000313" key="4">
    <source>
        <dbReference type="EMBL" id="KFG44181.1"/>
    </source>
</evidence>
<dbReference type="VEuPathDB" id="ToxoDB:TGDOM2_312300"/>
<feature type="region of interest" description="Disordered" evidence="1">
    <location>
        <begin position="2211"/>
        <end position="2231"/>
    </location>
</feature>
<feature type="compositionally biased region" description="Polar residues" evidence="1">
    <location>
        <begin position="439"/>
        <end position="451"/>
    </location>
</feature>
<feature type="compositionally biased region" description="Polar residues" evidence="1">
    <location>
        <begin position="1109"/>
        <end position="1124"/>
    </location>
</feature>
<feature type="compositionally biased region" description="Polar residues" evidence="1">
    <location>
        <begin position="2244"/>
        <end position="2258"/>
    </location>
</feature>
<feature type="compositionally biased region" description="Low complexity" evidence="1">
    <location>
        <begin position="1594"/>
        <end position="1606"/>
    </location>
</feature>
<evidence type="ECO:0000313" key="5">
    <source>
        <dbReference type="Proteomes" id="UP000028837"/>
    </source>
</evidence>
<dbReference type="Proteomes" id="UP000028837">
    <property type="component" value="Unassembled WGS sequence"/>
</dbReference>
<feature type="compositionally biased region" description="Basic and acidic residues" evidence="1">
    <location>
        <begin position="2027"/>
        <end position="2039"/>
    </location>
</feature>
<dbReference type="InterPro" id="IPR023394">
    <property type="entry name" value="Sec7_C_sf"/>
</dbReference>
<dbReference type="Gene3D" id="1.10.1000.11">
    <property type="entry name" value="Arf Nucleotide-binding Site Opener,domain 2"/>
    <property type="match status" value="1"/>
</dbReference>
<feature type="compositionally biased region" description="Basic and acidic residues" evidence="1">
    <location>
        <begin position="79"/>
        <end position="90"/>
    </location>
</feature>
<dbReference type="PROSITE" id="PS50086">
    <property type="entry name" value="TBC_RABGAP"/>
    <property type="match status" value="1"/>
</dbReference>
<feature type="compositionally biased region" description="Basic and acidic residues" evidence="1">
    <location>
        <begin position="1125"/>
        <end position="1145"/>
    </location>
</feature>
<feature type="compositionally biased region" description="Basic and acidic residues" evidence="1">
    <location>
        <begin position="175"/>
        <end position="188"/>
    </location>
</feature>
<dbReference type="OrthoDB" id="430364at2759"/>
<feature type="compositionally biased region" description="Basic and acidic residues" evidence="1">
    <location>
        <begin position="528"/>
        <end position="546"/>
    </location>
</feature>
<feature type="compositionally biased region" description="Polar residues" evidence="1">
    <location>
        <begin position="270"/>
        <end position="279"/>
    </location>
</feature>
<feature type="compositionally biased region" description="Basic and acidic residues" evidence="1">
    <location>
        <begin position="2276"/>
        <end position="2289"/>
    </location>
</feature>
<feature type="compositionally biased region" description="Low complexity" evidence="1">
    <location>
        <begin position="57"/>
        <end position="75"/>
    </location>
</feature>
<feature type="compositionally biased region" description="Polar residues" evidence="1">
    <location>
        <begin position="19"/>
        <end position="28"/>
    </location>
</feature>
<dbReference type="InterPro" id="IPR000904">
    <property type="entry name" value="Sec7_dom"/>
</dbReference>
<proteinExistence type="predicted"/>
<feature type="region of interest" description="Disordered" evidence="1">
    <location>
        <begin position="305"/>
        <end position="422"/>
    </location>
</feature>
<feature type="compositionally biased region" description="Basic and acidic residues" evidence="1">
    <location>
        <begin position="2473"/>
        <end position="2496"/>
    </location>
</feature>
<dbReference type="InterPro" id="IPR035999">
    <property type="entry name" value="Sec7_dom_sf"/>
</dbReference>
<feature type="compositionally biased region" description="Low complexity" evidence="1">
    <location>
        <begin position="329"/>
        <end position="346"/>
    </location>
</feature>
<accession>A0A086KIG3</accession>
<dbReference type="Gene3D" id="1.10.472.80">
    <property type="entry name" value="Ypt/Rab-GAP domain of gyp1p, domain 3"/>
    <property type="match status" value="1"/>
</dbReference>
<feature type="compositionally biased region" description="Basic and acidic residues" evidence="1">
    <location>
        <begin position="106"/>
        <end position="121"/>
    </location>
</feature>
<evidence type="ECO:0000256" key="1">
    <source>
        <dbReference type="SAM" id="MobiDB-lite"/>
    </source>
</evidence>
<dbReference type="SMART" id="SM00164">
    <property type="entry name" value="TBC"/>
    <property type="match status" value="1"/>
</dbReference>
<feature type="compositionally biased region" description="Basic and acidic residues" evidence="1">
    <location>
        <begin position="2711"/>
        <end position="2763"/>
    </location>
</feature>
<feature type="compositionally biased region" description="Basic and acidic residues" evidence="1">
    <location>
        <begin position="2450"/>
        <end position="2465"/>
    </location>
</feature>
<dbReference type="InterPro" id="IPR035969">
    <property type="entry name" value="Rab-GAP_TBC_sf"/>
</dbReference>
<evidence type="ECO:0000259" key="3">
    <source>
        <dbReference type="PROSITE" id="PS50190"/>
    </source>
</evidence>
<feature type="region of interest" description="Disordered" evidence="1">
    <location>
        <begin position="1937"/>
        <end position="1962"/>
    </location>
</feature>
<feature type="region of interest" description="Disordered" evidence="1">
    <location>
        <begin position="1984"/>
        <end position="2051"/>
    </location>
</feature>
<feature type="region of interest" description="Disordered" evidence="1">
    <location>
        <begin position="1077"/>
        <end position="1257"/>
    </location>
</feature>
<feature type="compositionally biased region" description="Polar residues" evidence="1">
    <location>
        <begin position="41"/>
        <end position="53"/>
    </location>
</feature>
<feature type="region of interest" description="Disordered" evidence="1">
    <location>
        <begin position="1"/>
        <end position="286"/>
    </location>
</feature>
<feature type="region of interest" description="Disordered" evidence="1">
    <location>
        <begin position="1269"/>
        <end position="1436"/>
    </location>
</feature>
<feature type="compositionally biased region" description="Low complexity" evidence="1">
    <location>
        <begin position="595"/>
        <end position="622"/>
    </location>
</feature>
<dbReference type="GO" id="GO:0032012">
    <property type="term" value="P:regulation of ARF protein signal transduction"/>
    <property type="evidence" value="ECO:0007669"/>
    <property type="project" value="InterPro"/>
</dbReference>
<feature type="compositionally biased region" description="Low complexity" evidence="1">
    <location>
        <begin position="1937"/>
        <end position="1949"/>
    </location>
</feature>
<feature type="region of interest" description="Disordered" evidence="1">
    <location>
        <begin position="2146"/>
        <end position="2196"/>
    </location>
</feature>
<dbReference type="Gene3D" id="1.10.8.270">
    <property type="entry name" value="putative rabgap domain of human tbc1 domain family member 14 like domains"/>
    <property type="match status" value="1"/>
</dbReference>
<feature type="compositionally biased region" description="Polar residues" evidence="1">
    <location>
        <begin position="2291"/>
        <end position="2302"/>
    </location>
</feature>
<dbReference type="PROSITE" id="PS50190">
    <property type="entry name" value="SEC7"/>
    <property type="match status" value="1"/>
</dbReference>
<protein>
    <submittedName>
        <fullName evidence="4">Sec7 domain-containing protein</fullName>
    </submittedName>
</protein>
<dbReference type="Gene3D" id="1.10.220.20">
    <property type="match status" value="1"/>
</dbReference>
<dbReference type="GO" id="GO:0005085">
    <property type="term" value="F:guanyl-nucleotide exchange factor activity"/>
    <property type="evidence" value="ECO:0007669"/>
    <property type="project" value="InterPro"/>
</dbReference>
<feature type="compositionally biased region" description="Low complexity" evidence="1">
    <location>
        <begin position="1359"/>
        <end position="1373"/>
    </location>
</feature>
<feature type="compositionally biased region" description="Basic and acidic residues" evidence="1">
    <location>
        <begin position="223"/>
        <end position="248"/>
    </location>
</feature>
<feature type="region of interest" description="Disordered" evidence="1">
    <location>
        <begin position="2592"/>
        <end position="2633"/>
    </location>
</feature>
<dbReference type="Pfam" id="PF00566">
    <property type="entry name" value="RabGAP-TBC"/>
    <property type="match status" value="1"/>
</dbReference>
<feature type="compositionally biased region" description="Polar residues" evidence="1">
    <location>
        <begin position="1089"/>
        <end position="1098"/>
    </location>
</feature>
<dbReference type="SMART" id="SM00222">
    <property type="entry name" value="Sec7"/>
    <property type="match status" value="1"/>
</dbReference>